<keyword evidence="1" id="KW-0560">Oxidoreductase</keyword>
<evidence type="ECO:0000256" key="1">
    <source>
        <dbReference type="ARBA" id="ARBA00023002"/>
    </source>
</evidence>
<gene>
    <name evidence="4" type="ORF">M409DRAFT_62378</name>
</gene>
<reference evidence="4" key="1">
    <citation type="journal article" date="2020" name="Stud. Mycol.">
        <title>101 Dothideomycetes genomes: a test case for predicting lifestyles and emergence of pathogens.</title>
        <authorList>
            <person name="Haridas S."/>
            <person name="Albert R."/>
            <person name="Binder M."/>
            <person name="Bloem J."/>
            <person name="Labutti K."/>
            <person name="Salamov A."/>
            <person name="Andreopoulos B."/>
            <person name="Baker S."/>
            <person name="Barry K."/>
            <person name="Bills G."/>
            <person name="Bluhm B."/>
            <person name="Cannon C."/>
            <person name="Castanera R."/>
            <person name="Culley D."/>
            <person name="Daum C."/>
            <person name="Ezra D."/>
            <person name="Gonzalez J."/>
            <person name="Henrissat B."/>
            <person name="Kuo A."/>
            <person name="Liang C."/>
            <person name="Lipzen A."/>
            <person name="Lutzoni F."/>
            <person name="Magnuson J."/>
            <person name="Mondo S."/>
            <person name="Nolan M."/>
            <person name="Ohm R."/>
            <person name="Pangilinan J."/>
            <person name="Park H.-J."/>
            <person name="Ramirez L."/>
            <person name="Alfaro M."/>
            <person name="Sun H."/>
            <person name="Tritt A."/>
            <person name="Yoshinaga Y."/>
            <person name="Zwiers L.-H."/>
            <person name="Turgeon B."/>
            <person name="Goodwin S."/>
            <person name="Spatafora J."/>
            <person name="Crous P."/>
            <person name="Grigoriev I."/>
        </authorList>
    </citation>
    <scope>NUCLEOTIDE SEQUENCE</scope>
    <source>
        <strain evidence="4">ATCC 36951</strain>
    </source>
</reference>
<feature type="domain" description="NAD-dependent epimerase/dehydratase" evidence="3">
    <location>
        <begin position="5"/>
        <end position="255"/>
    </location>
</feature>
<dbReference type="EMBL" id="ML993580">
    <property type="protein sequence ID" value="KAF2172611.1"/>
    <property type="molecule type" value="Genomic_DNA"/>
</dbReference>
<dbReference type="GeneID" id="54568415"/>
<dbReference type="InterPro" id="IPR001509">
    <property type="entry name" value="Epimerase_deHydtase"/>
</dbReference>
<keyword evidence="5" id="KW-1185">Reference proteome</keyword>
<dbReference type="OrthoDB" id="2735536at2759"/>
<evidence type="ECO:0000256" key="2">
    <source>
        <dbReference type="ARBA" id="ARBA00023445"/>
    </source>
</evidence>
<evidence type="ECO:0000313" key="5">
    <source>
        <dbReference type="Proteomes" id="UP000799537"/>
    </source>
</evidence>
<dbReference type="InterPro" id="IPR036291">
    <property type="entry name" value="NAD(P)-bd_dom_sf"/>
</dbReference>
<dbReference type="PANTHER" id="PTHR10366:SF564">
    <property type="entry name" value="STEROL-4-ALPHA-CARBOXYLATE 3-DEHYDROGENASE, DECARBOXYLATING"/>
    <property type="match status" value="1"/>
</dbReference>
<dbReference type="Proteomes" id="UP000799537">
    <property type="component" value="Unassembled WGS sequence"/>
</dbReference>
<name>A0A6A6CZT2_ZASCE</name>
<dbReference type="AlphaFoldDB" id="A0A6A6CZT2"/>
<dbReference type="Pfam" id="PF01370">
    <property type="entry name" value="Epimerase"/>
    <property type="match status" value="1"/>
</dbReference>
<organism evidence="4 5">
    <name type="scientific">Zasmidium cellare ATCC 36951</name>
    <dbReference type="NCBI Taxonomy" id="1080233"/>
    <lineage>
        <taxon>Eukaryota</taxon>
        <taxon>Fungi</taxon>
        <taxon>Dikarya</taxon>
        <taxon>Ascomycota</taxon>
        <taxon>Pezizomycotina</taxon>
        <taxon>Dothideomycetes</taxon>
        <taxon>Dothideomycetidae</taxon>
        <taxon>Mycosphaerellales</taxon>
        <taxon>Mycosphaerellaceae</taxon>
        <taxon>Zasmidium</taxon>
    </lineage>
</organism>
<accession>A0A6A6CZT2</accession>
<protein>
    <recommendedName>
        <fullName evidence="3">NAD-dependent epimerase/dehydratase domain-containing protein</fullName>
    </recommendedName>
</protein>
<proteinExistence type="inferred from homology"/>
<evidence type="ECO:0000259" key="3">
    <source>
        <dbReference type="Pfam" id="PF01370"/>
    </source>
</evidence>
<evidence type="ECO:0000313" key="4">
    <source>
        <dbReference type="EMBL" id="KAF2172611.1"/>
    </source>
</evidence>
<sequence length="331" mass="36040">MVKTLVTGGNGFIAAHIIELLVERGDDVLVTVRSPQQGDKVVEKHQGKAVQYAVVEDITAEGAMDEVFSTNKDIDYVLHTASPFTFVFQDAEKDMLKPAVQGTLETLRSVKAHGSKVKRVVVLSSVVSLMNPGSDSQSSSDIYWQQGETDQTGRCRTSLTTPQTLAEKAAWDFVKDEKPAFDLVSLNPPLVFGPVAHHLSSLEKLNTSNQRVLALMQGKFRDAPLPPTGIYTWVDVRDIALAHIKALEVEAAGGERFAVIGGEFSHKIMADTIGATHPELQDKLPVDAVDDLGSNAFHYHGSKAADILGIKYHSFQDCVDDTVASLQKFRA</sequence>
<dbReference type="InterPro" id="IPR050425">
    <property type="entry name" value="NAD(P)_dehydrat-like"/>
</dbReference>
<comment type="similarity">
    <text evidence="2">Belongs to the NAD(P)-dependent epimerase/dehydratase family. Dihydroflavonol-4-reductase subfamily.</text>
</comment>
<dbReference type="SUPFAM" id="SSF51735">
    <property type="entry name" value="NAD(P)-binding Rossmann-fold domains"/>
    <property type="match status" value="1"/>
</dbReference>
<dbReference type="GO" id="GO:0016616">
    <property type="term" value="F:oxidoreductase activity, acting on the CH-OH group of donors, NAD or NADP as acceptor"/>
    <property type="evidence" value="ECO:0007669"/>
    <property type="project" value="TreeGrafter"/>
</dbReference>
<dbReference type="PANTHER" id="PTHR10366">
    <property type="entry name" value="NAD DEPENDENT EPIMERASE/DEHYDRATASE"/>
    <property type="match status" value="1"/>
</dbReference>
<dbReference type="Gene3D" id="3.40.50.720">
    <property type="entry name" value="NAD(P)-binding Rossmann-like Domain"/>
    <property type="match status" value="1"/>
</dbReference>
<dbReference type="RefSeq" id="XP_033673500.1">
    <property type="nucleotide sequence ID" value="XM_033815143.1"/>
</dbReference>